<dbReference type="PROSITE" id="PS50263">
    <property type="entry name" value="CN_HYDROLASE"/>
    <property type="match status" value="1"/>
</dbReference>
<dbReference type="Proteomes" id="UP000184520">
    <property type="component" value="Unassembled WGS sequence"/>
</dbReference>
<evidence type="ECO:0000259" key="3">
    <source>
        <dbReference type="PROSITE" id="PS50263"/>
    </source>
</evidence>
<dbReference type="OrthoDB" id="9811121at2"/>
<feature type="domain" description="CN hydrolase" evidence="3">
    <location>
        <begin position="3"/>
        <end position="252"/>
    </location>
</feature>
<dbReference type="EMBL" id="FQWD01000001">
    <property type="protein sequence ID" value="SHF77593.1"/>
    <property type="molecule type" value="Genomic_DNA"/>
</dbReference>
<keyword evidence="5" id="KW-1185">Reference proteome</keyword>
<gene>
    <name evidence="4" type="ORF">SAMN05216361_0365</name>
</gene>
<dbReference type="Gene3D" id="3.60.110.10">
    <property type="entry name" value="Carbon-nitrogen hydrolase"/>
    <property type="match status" value="1"/>
</dbReference>
<reference evidence="5" key="1">
    <citation type="submission" date="2016-11" db="EMBL/GenBank/DDBJ databases">
        <authorList>
            <person name="Varghese N."/>
            <person name="Submissions S."/>
        </authorList>
    </citation>
    <scope>NUCLEOTIDE SEQUENCE [LARGE SCALE GENOMIC DNA]</scope>
    <source>
        <strain evidence="5">CGMCC 1.8995</strain>
    </source>
</reference>
<dbReference type="CDD" id="cd07572">
    <property type="entry name" value="nit"/>
    <property type="match status" value="1"/>
</dbReference>
<dbReference type="SUPFAM" id="SSF56317">
    <property type="entry name" value="Carbon-nitrogen hydrolase"/>
    <property type="match status" value="1"/>
</dbReference>
<sequence>MTQTVNLVALQMTSGPDVTENLDVVATQLAQASLPANSLVVLPECFACFGTRDGHLLTVAESEGKGPIQARLKALAKEFNCYIVSGTLPIQCDNPQKFTASSLLISPEGELLAHYQKIHLFDVSVADNTRSYLESKYTQAGTQVVVADTPIGRIGMAVCYDVRFPGLFDAMDEIDILVLPAAFTQVTGAAHWHTLLGARAVEKQCFVVAANQTGVHQNGRETYGHSLILSPWGELLAQRATMPGVVQQSVSLAELGKYRQSMPLSQHNRFRSHFDKSS</sequence>
<dbReference type="Pfam" id="PF00795">
    <property type="entry name" value="CN_hydrolase"/>
    <property type="match status" value="1"/>
</dbReference>
<dbReference type="InterPro" id="IPR036526">
    <property type="entry name" value="C-N_Hydrolase_sf"/>
</dbReference>
<protein>
    <submittedName>
        <fullName evidence="4">Predicted amidohydrolase</fullName>
    </submittedName>
</protein>
<evidence type="ECO:0000256" key="1">
    <source>
        <dbReference type="ARBA" id="ARBA00010613"/>
    </source>
</evidence>
<dbReference type="PANTHER" id="PTHR23088:SF27">
    <property type="entry name" value="DEAMINATED GLUTATHIONE AMIDASE"/>
    <property type="match status" value="1"/>
</dbReference>
<dbReference type="STRING" id="634436.SAMN05216361_0365"/>
<proteinExistence type="inferred from homology"/>
<evidence type="ECO:0000256" key="2">
    <source>
        <dbReference type="ARBA" id="ARBA00022801"/>
    </source>
</evidence>
<organism evidence="4 5">
    <name type="scientific">Marisediminitalea aggregata</name>
    <dbReference type="NCBI Taxonomy" id="634436"/>
    <lineage>
        <taxon>Bacteria</taxon>
        <taxon>Pseudomonadati</taxon>
        <taxon>Pseudomonadota</taxon>
        <taxon>Gammaproteobacteria</taxon>
        <taxon>Alteromonadales</taxon>
        <taxon>Alteromonadaceae</taxon>
        <taxon>Marisediminitalea</taxon>
    </lineage>
</organism>
<name>A0A1M5EE96_9ALTE</name>
<dbReference type="AlphaFoldDB" id="A0A1M5EE96"/>
<keyword evidence="2 4" id="KW-0378">Hydrolase</keyword>
<dbReference type="GO" id="GO:0016811">
    <property type="term" value="F:hydrolase activity, acting on carbon-nitrogen (but not peptide) bonds, in linear amides"/>
    <property type="evidence" value="ECO:0007669"/>
    <property type="project" value="InterPro"/>
</dbReference>
<accession>A0A1M5EE96</accession>
<dbReference type="InterPro" id="IPR003010">
    <property type="entry name" value="C-N_Hydrolase"/>
</dbReference>
<comment type="similarity">
    <text evidence="1">Belongs to the carbon-nitrogen hydrolase superfamily. NIT1/NIT2 family.</text>
</comment>
<dbReference type="RefSeq" id="WP_073316946.1">
    <property type="nucleotide sequence ID" value="NZ_FQWD01000001.1"/>
</dbReference>
<dbReference type="InterPro" id="IPR001110">
    <property type="entry name" value="UPF0012_CS"/>
</dbReference>
<dbReference type="InterPro" id="IPR045254">
    <property type="entry name" value="Nit1/2_C-N_Hydrolase"/>
</dbReference>
<evidence type="ECO:0000313" key="5">
    <source>
        <dbReference type="Proteomes" id="UP000184520"/>
    </source>
</evidence>
<evidence type="ECO:0000313" key="4">
    <source>
        <dbReference type="EMBL" id="SHF77593.1"/>
    </source>
</evidence>
<dbReference type="PANTHER" id="PTHR23088">
    <property type="entry name" value="NITRILASE-RELATED"/>
    <property type="match status" value="1"/>
</dbReference>
<dbReference type="PROSITE" id="PS01227">
    <property type="entry name" value="UPF0012"/>
    <property type="match status" value="1"/>
</dbReference>